<feature type="transmembrane region" description="Helical" evidence="6">
    <location>
        <begin position="437"/>
        <end position="455"/>
    </location>
</feature>
<comment type="subcellular location">
    <subcellularLocation>
        <location evidence="1">Cell membrane</location>
        <topology evidence="1">Multi-pass membrane protein</topology>
    </subcellularLocation>
</comment>
<organism evidence="8 10">
    <name type="scientific">Glycomyces lechevalierae</name>
    <dbReference type="NCBI Taxonomy" id="256034"/>
    <lineage>
        <taxon>Bacteria</taxon>
        <taxon>Bacillati</taxon>
        <taxon>Actinomycetota</taxon>
        <taxon>Actinomycetes</taxon>
        <taxon>Glycomycetales</taxon>
        <taxon>Glycomycetaceae</taxon>
        <taxon>Glycomyces</taxon>
    </lineage>
</organism>
<name>A0A9X3PPL9_9ACTN</name>
<feature type="transmembrane region" description="Helical" evidence="6">
    <location>
        <begin position="214"/>
        <end position="233"/>
    </location>
</feature>
<evidence type="ECO:0000259" key="7">
    <source>
        <dbReference type="PROSITE" id="PS50850"/>
    </source>
</evidence>
<evidence type="ECO:0000256" key="6">
    <source>
        <dbReference type="SAM" id="Phobius"/>
    </source>
</evidence>
<dbReference type="GO" id="GO:0022857">
    <property type="term" value="F:transmembrane transporter activity"/>
    <property type="evidence" value="ECO:0007669"/>
    <property type="project" value="InterPro"/>
</dbReference>
<comment type="caution">
    <text evidence="8">The sequence shown here is derived from an EMBL/GenBank/DDBJ whole genome shotgun (WGS) entry which is preliminary data.</text>
</comment>
<feature type="domain" description="Major facilitator superfamily (MFS) profile" evidence="7">
    <location>
        <begin position="27"/>
        <end position="461"/>
    </location>
</feature>
<feature type="transmembrane region" description="Helical" evidence="6">
    <location>
        <begin position="239"/>
        <end position="258"/>
    </location>
</feature>
<evidence type="ECO:0000313" key="9">
    <source>
        <dbReference type="EMBL" id="MDR7339152.1"/>
    </source>
</evidence>
<feature type="transmembrane region" description="Helical" evidence="6">
    <location>
        <begin position="64"/>
        <end position="85"/>
    </location>
</feature>
<dbReference type="EMBL" id="JAPZVQ010000021">
    <property type="protein sequence ID" value="MDA1387935.1"/>
    <property type="molecule type" value="Genomic_DNA"/>
</dbReference>
<feature type="transmembrane region" description="Helical" evidence="6">
    <location>
        <begin position="25"/>
        <end position="52"/>
    </location>
</feature>
<dbReference type="Proteomes" id="UP001145799">
    <property type="component" value="Unassembled WGS sequence"/>
</dbReference>
<dbReference type="PROSITE" id="PS50850">
    <property type="entry name" value="MFS"/>
    <property type="match status" value="1"/>
</dbReference>
<protein>
    <submittedName>
        <fullName evidence="9">MFS family arabinose efflux permease</fullName>
    </submittedName>
    <submittedName>
        <fullName evidence="8">MFS transporter</fullName>
    </submittedName>
</protein>
<feature type="transmembrane region" description="Helical" evidence="6">
    <location>
        <begin position="183"/>
        <end position="202"/>
    </location>
</feature>
<evidence type="ECO:0000256" key="1">
    <source>
        <dbReference type="ARBA" id="ARBA00004651"/>
    </source>
</evidence>
<keyword evidence="2" id="KW-0813">Transport</keyword>
<feature type="transmembrane region" description="Helical" evidence="6">
    <location>
        <begin position="279"/>
        <end position="300"/>
    </location>
</feature>
<keyword evidence="11" id="KW-1185">Reference proteome</keyword>
<sequence length="467" mass="46794">MSTTEAEPGARPETPAAAPAATTRWAAIIAVGFSQLVVAGAMSSIAVALPLIRTDFHVTEAATAWVLLAYALPVGAVAIAAGRLADRADLRAVAVFAMSALTIASVAAALAPTFWLLLTARAVGGLLGGLLFGMTGKIVVSSSAPEHRGRAMSVIALLMTVGGMGMVGAGGFVVAAFDWRGLFWVFAAMGVAAVAAVAISVPSNGTGLPRPDRALLVDTATSGGAIAAFLLAFEYVDTAPWIALGALAVSVVLGTVWVRQPSSAPTVALVRSPALAGALLSLTLLSTVTGLLNFSLPFLLTDVQGARPELVSTVMLTFIGGVALMTPVAGWLADRFGPGRVSLAAAGLVVVAVVPLLFVDAGTGLVDLGARIGLLGLAFGVFTSPMNTLLLASAPAEQAGTAGAFIATTRTIGSSLGPVLAALAWGLGATAVDGYRLSAWTVAAVLVVGAALQVTTKPWRTPVPSAA</sequence>
<keyword evidence="5 6" id="KW-0472">Membrane</keyword>
<evidence type="ECO:0000256" key="3">
    <source>
        <dbReference type="ARBA" id="ARBA00022692"/>
    </source>
</evidence>
<dbReference type="SUPFAM" id="SSF103473">
    <property type="entry name" value="MFS general substrate transporter"/>
    <property type="match status" value="1"/>
</dbReference>
<dbReference type="EMBL" id="JAVDYD010000001">
    <property type="protein sequence ID" value="MDR7339152.1"/>
    <property type="molecule type" value="Genomic_DNA"/>
</dbReference>
<keyword evidence="4 6" id="KW-1133">Transmembrane helix</keyword>
<dbReference type="PANTHER" id="PTHR42718">
    <property type="entry name" value="MAJOR FACILITATOR SUPERFAMILY MULTIDRUG TRANSPORTER MFSC"/>
    <property type="match status" value="1"/>
</dbReference>
<dbReference type="Proteomes" id="UP001183604">
    <property type="component" value="Unassembled WGS sequence"/>
</dbReference>
<keyword evidence="3 6" id="KW-0812">Transmembrane</keyword>
<reference evidence="8" key="1">
    <citation type="submission" date="2022-12" db="EMBL/GenBank/DDBJ databases">
        <title>Gycomyces niveus sp.nov., a novel actinomycete isolated from soil in Shouguang.</title>
        <authorList>
            <person name="Yang X."/>
        </authorList>
    </citation>
    <scope>NUCLEOTIDE SEQUENCE</scope>
    <source>
        <strain evidence="8">DSM 44724</strain>
    </source>
</reference>
<dbReference type="AlphaFoldDB" id="A0A9X3PPL9"/>
<feature type="transmembrane region" description="Helical" evidence="6">
    <location>
        <begin position="372"/>
        <end position="392"/>
    </location>
</feature>
<feature type="transmembrane region" description="Helical" evidence="6">
    <location>
        <begin position="404"/>
        <end position="425"/>
    </location>
</feature>
<evidence type="ECO:0000313" key="10">
    <source>
        <dbReference type="Proteomes" id="UP001145799"/>
    </source>
</evidence>
<dbReference type="InterPro" id="IPR036259">
    <property type="entry name" value="MFS_trans_sf"/>
</dbReference>
<feature type="transmembrane region" description="Helical" evidence="6">
    <location>
        <begin position="345"/>
        <end position="366"/>
    </location>
</feature>
<dbReference type="RefSeq" id="WP_270124435.1">
    <property type="nucleotide sequence ID" value="NZ_BAAAOM010000004.1"/>
</dbReference>
<feature type="transmembrane region" description="Helical" evidence="6">
    <location>
        <begin position="92"/>
        <end position="116"/>
    </location>
</feature>
<dbReference type="GO" id="GO:0005886">
    <property type="term" value="C:plasma membrane"/>
    <property type="evidence" value="ECO:0007669"/>
    <property type="project" value="UniProtKB-SubCell"/>
</dbReference>
<evidence type="ECO:0000256" key="5">
    <source>
        <dbReference type="ARBA" id="ARBA00023136"/>
    </source>
</evidence>
<accession>A0A9X3PPL9</accession>
<evidence type="ECO:0000256" key="2">
    <source>
        <dbReference type="ARBA" id="ARBA00022448"/>
    </source>
</evidence>
<feature type="transmembrane region" description="Helical" evidence="6">
    <location>
        <begin position="152"/>
        <end position="177"/>
    </location>
</feature>
<reference evidence="9 11" key="2">
    <citation type="submission" date="2023-07" db="EMBL/GenBank/DDBJ databases">
        <title>Sequencing the genomes of 1000 actinobacteria strains.</title>
        <authorList>
            <person name="Klenk H.-P."/>
        </authorList>
    </citation>
    <scope>NUCLEOTIDE SEQUENCE [LARGE SCALE GENOMIC DNA]</scope>
    <source>
        <strain evidence="9 11">DSM 44724</strain>
    </source>
</reference>
<dbReference type="InterPro" id="IPR020846">
    <property type="entry name" value="MFS_dom"/>
</dbReference>
<dbReference type="InterPro" id="IPR011701">
    <property type="entry name" value="MFS"/>
</dbReference>
<dbReference type="PANTHER" id="PTHR42718:SF9">
    <property type="entry name" value="MAJOR FACILITATOR SUPERFAMILY MULTIDRUG TRANSPORTER MFSC"/>
    <property type="match status" value="1"/>
</dbReference>
<proteinExistence type="predicted"/>
<evidence type="ECO:0000313" key="8">
    <source>
        <dbReference type="EMBL" id="MDA1387935.1"/>
    </source>
</evidence>
<dbReference type="Pfam" id="PF07690">
    <property type="entry name" value="MFS_1"/>
    <property type="match status" value="1"/>
</dbReference>
<feature type="transmembrane region" description="Helical" evidence="6">
    <location>
        <begin position="122"/>
        <end position="140"/>
    </location>
</feature>
<gene>
    <name evidence="9" type="ORF">J2S69_002871</name>
    <name evidence="8" type="ORF">O2L01_23275</name>
</gene>
<dbReference type="Gene3D" id="1.20.1250.20">
    <property type="entry name" value="MFS general substrate transporter like domains"/>
    <property type="match status" value="2"/>
</dbReference>
<evidence type="ECO:0000256" key="4">
    <source>
        <dbReference type="ARBA" id="ARBA00022989"/>
    </source>
</evidence>
<feature type="transmembrane region" description="Helical" evidence="6">
    <location>
        <begin position="312"/>
        <end position="333"/>
    </location>
</feature>
<evidence type="ECO:0000313" key="11">
    <source>
        <dbReference type="Proteomes" id="UP001183604"/>
    </source>
</evidence>